<accession>A0A8H6FDU4</accession>
<reference evidence="2 3" key="1">
    <citation type="journal article" date="2020" name="Genomics">
        <title>Complete, high-quality genomes from long-read metagenomic sequencing of two wolf lichen thalli reveals enigmatic genome architecture.</title>
        <authorList>
            <person name="McKenzie S.K."/>
            <person name="Walston R.F."/>
            <person name="Allen J.L."/>
        </authorList>
    </citation>
    <scope>NUCLEOTIDE SEQUENCE [LARGE SCALE GENOMIC DNA]</scope>
    <source>
        <strain evidence="2">WasteWater1</strain>
    </source>
</reference>
<dbReference type="AlphaFoldDB" id="A0A8H6FDU4"/>
<keyword evidence="1" id="KW-0472">Membrane</keyword>
<protein>
    <submittedName>
        <fullName evidence="2">Uncharacterized protein</fullName>
    </submittedName>
</protein>
<dbReference type="Proteomes" id="UP000593566">
    <property type="component" value="Unassembled WGS sequence"/>
</dbReference>
<dbReference type="EMBL" id="JACCJB010000009">
    <property type="protein sequence ID" value="KAF6224421.1"/>
    <property type="molecule type" value="Genomic_DNA"/>
</dbReference>
<proteinExistence type="predicted"/>
<gene>
    <name evidence="2" type="ORF">HO133_010998</name>
</gene>
<organism evidence="2 3">
    <name type="scientific">Letharia lupina</name>
    <dbReference type="NCBI Taxonomy" id="560253"/>
    <lineage>
        <taxon>Eukaryota</taxon>
        <taxon>Fungi</taxon>
        <taxon>Dikarya</taxon>
        <taxon>Ascomycota</taxon>
        <taxon>Pezizomycotina</taxon>
        <taxon>Lecanoromycetes</taxon>
        <taxon>OSLEUM clade</taxon>
        <taxon>Lecanoromycetidae</taxon>
        <taxon>Lecanorales</taxon>
        <taxon>Lecanorineae</taxon>
        <taxon>Parmeliaceae</taxon>
        <taxon>Letharia</taxon>
    </lineage>
</organism>
<name>A0A8H6FDU4_9LECA</name>
<sequence length="344" mass="36594">MIPRHGPKEDVNTAILAMLSSPFWFFKEKGGRLVVYSFRARAFLFSVLFQAFYIMEKMEIVATGLSVLLALVAPGSAQSTQSTTYYDIEQITTTIFLPSALFSPSPTPQSFFAYVATSSGTTSYTLFEDENTSGNATVNFLPAQQYEQYNDYGYTFSACPTGTQYVLPKQNLTINCLSVTPANTAICTTTSLNLDEASLPAYTTLAESSLYPATFRIANATAPPPRLTLATKMGIGLAVPLGLCLCVVVALLIYRHREHKHISRMKHAAAVGQVPIAAETKDARFVPGGDGGTAGVAASRDGGTGGIGGFGEGVGRGFGVRVSEVSAVTNELDGSGKDGRKELA</sequence>
<feature type="transmembrane region" description="Helical" evidence="1">
    <location>
        <begin position="233"/>
        <end position="254"/>
    </location>
</feature>
<evidence type="ECO:0000313" key="3">
    <source>
        <dbReference type="Proteomes" id="UP000593566"/>
    </source>
</evidence>
<keyword evidence="1" id="KW-0812">Transmembrane</keyword>
<comment type="caution">
    <text evidence="2">The sequence shown here is derived from an EMBL/GenBank/DDBJ whole genome shotgun (WGS) entry which is preliminary data.</text>
</comment>
<evidence type="ECO:0000256" key="1">
    <source>
        <dbReference type="SAM" id="Phobius"/>
    </source>
</evidence>
<keyword evidence="3" id="KW-1185">Reference proteome</keyword>
<dbReference type="RefSeq" id="XP_037153481.1">
    <property type="nucleotide sequence ID" value="XM_037301847.1"/>
</dbReference>
<keyword evidence="1" id="KW-1133">Transmembrane helix</keyword>
<evidence type="ECO:0000313" key="2">
    <source>
        <dbReference type="EMBL" id="KAF6224421.1"/>
    </source>
</evidence>
<dbReference type="GeneID" id="59339388"/>